<dbReference type="RefSeq" id="WP_065544782.1">
    <property type="nucleotide sequence ID" value="NZ_CP015405.2"/>
</dbReference>
<dbReference type="EMBL" id="CP015405">
    <property type="protein sequence ID" value="ANU78673.1"/>
    <property type="molecule type" value="Genomic_DNA"/>
</dbReference>
<proteinExistence type="predicted"/>
<reference evidence="1" key="1">
    <citation type="submission" date="2017-04" db="EMBL/GenBank/DDBJ databases">
        <title>Complete Genome Sequences of Twelve Strains of a Stable Defined Moderately Diverse Mouse Microbiota 2 (sDMDMm2).</title>
        <authorList>
            <person name="Uchimura Y."/>
            <person name="Wyss M."/>
            <person name="Brugiroux S."/>
            <person name="Limenitakis J.P."/>
            <person name="Stecher B."/>
            <person name="McCoy K.D."/>
            <person name="Macpherson A.J."/>
        </authorList>
    </citation>
    <scope>NUCLEOTIDE SEQUENCE</scope>
    <source>
        <strain evidence="1">YL58</strain>
    </source>
</reference>
<dbReference type="PANTHER" id="PTHR41260">
    <property type="entry name" value="PROTEIN ECSC"/>
    <property type="match status" value="1"/>
</dbReference>
<sequence>MIKRRKKSTRTVEMEAVLKKEQAFLKRNEEKNASFLDRTLEAKVPARLQETLDKAFEKAFGLIFEKGTDVIEKTYSREKIEHTYKVDAYAAGLLENKKTLRTFTKKAQAAGSRNLLLAGVEGVGLGILGIGLPDIPLFTGMILKSIYETALHYGYSYDTEEEKYFILLLIQGALSYGDTLRQINEQTDRYIMEQTVPGGYDSGDQIRKTSSVLSKELLYMKFLQGIPVAGVIGGVYDSVYLKRILDYGKIKYRKRFLMDKDKAH</sequence>
<keyword evidence="2" id="KW-1185">Reference proteome</keyword>
<dbReference type="Proteomes" id="UP000092574">
    <property type="component" value="Chromosome"/>
</dbReference>
<accession>A0A1C7IIE8</accession>
<dbReference type="InterPro" id="IPR024787">
    <property type="entry name" value="EcsC"/>
</dbReference>
<organism evidence="1 2">
    <name type="scientific">Blautia pseudococcoides</name>
    <dbReference type="NCBI Taxonomy" id="1796616"/>
    <lineage>
        <taxon>Bacteria</taxon>
        <taxon>Bacillati</taxon>
        <taxon>Bacillota</taxon>
        <taxon>Clostridia</taxon>
        <taxon>Lachnospirales</taxon>
        <taxon>Lachnospiraceae</taxon>
        <taxon>Blautia</taxon>
    </lineage>
</organism>
<dbReference type="AlphaFoldDB" id="A0A1C7IIE8"/>
<evidence type="ECO:0000313" key="2">
    <source>
        <dbReference type="Proteomes" id="UP000092574"/>
    </source>
</evidence>
<dbReference type="Pfam" id="PF12787">
    <property type="entry name" value="EcsC"/>
    <property type="match status" value="1"/>
</dbReference>
<dbReference type="OrthoDB" id="1852051at2"/>
<dbReference type="KEGG" id="byl:A4V09_13710"/>
<evidence type="ECO:0008006" key="3">
    <source>
        <dbReference type="Google" id="ProtNLM"/>
    </source>
</evidence>
<dbReference type="STRING" id="1796616.A4V09_13710"/>
<gene>
    <name evidence="1" type="ORF">A4V09_13710</name>
</gene>
<name>A0A1C7IIE8_9FIRM</name>
<dbReference type="PANTHER" id="PTHR41260:SF1">
    <property type="entry name" value="PROTEIN ECSC"/>
    <property type="match status" value="1"/>
</dbReference>
<protein>
    <recommendedName>
        <fullName evidence="3">EcsC family protein</fullName>
    </recommendedName>
</protein>
<evidence type="ECO:0000313" key="1">
    <source>
        <dbReference type="EMBL" id="ANU78673.1"/>
    </source>
</evidence>